<feature type="compositionally biased region" description="Basic and acidic residues" evidence="1">
    <location>
        <begin position="74"/>
        <end position="87"/>
    </location>
</feature>
<sequence>MGNRRSPRGLSGGWIGRGRYSGAGSVCPGVPGLEGSGASEADSAGGREARPWPQQRLPDTRGGGRSHRRRRQRGNREEGNLRQEEAGSRPACLTTNQKNHRTEAAAVCSRLPTALVCMGRASAPFAGEVGARAEGRTRRQGRAAVDSGRRLPRTDELSAFRAQRHALPRGTAGTLPVSGVRTLTRERRLSAHLLSFTSQADAVTRSL</sequence>
<gene>
    <name evidence="3" type="primary">LOC110350367</name>
</gene>
<dbReference type="GeneID" id="110350367"/>
<evidence type="ECO:0000313" key="3">
    <source>
        <dbReference type="RefSeq" id="XP_021118469.1"/>
    </source>
</evidence>
<evidence type="ECO:0000256" key="1">
    <source>
        <dbReference type="SAM" id="MobiDB-lite"/>
    </source>
</evidence>
<dbReference type="RefSeq" id="XP_021118469.1">
    <property type="nucleotide sequence ID" value="XM_021262810.1"/>
</dbReference>
<feature type="compositionally biased region" description="Gly residues" evidence="1">
    <location>
        <begin position="10"/>
        <end position="21"/>
    </location>
</feature>
<proteinExistence type="predicted"/>
<dbReference type="AlphaFoldDB" id="A0AAX6TDB8"/>
<accession>A0AAX6TDB8</accession>
<dbReference type="Proteomes" id="UP000694906">
    <property type="component" value="Unplaced"/>
</dbReference>
<feature type="region of interest" description="Disordered" evidence="1">
    <location>
        <begin position="1"/>
        <end position="97"/>
    </location>
</feature>
<protein>
    <submittedName>
        <fullName evidence="3">Uncharacterized protein LOC110350367</fullName>
    </submittedName>
</protein>
<feature type="region of interest" description="Disordered" evidence="1">
    <location>
        <begin position="132"/>
        <end position="152"/>
    </location>
</feature>
<feature type="compositionally biased region" description="Basic residues" evidence="1">
    <location>
        <begin position="64"/>
        <end position="73"/>
    </location>
</feature>
<keyword evidence="2" id="KW-1185">Reference proteome</keyword>
<name>A0AAX6TDB8_HETGA</name>
<evidence type="ECO:0000313" key="2">
    <source>
        <dbReference type="Proteomes" id="UP000694906"/>
    </source>
</evidence>
<organism evidence="2 3">
    <name type="scientific">Heterocephalus glaber</name>
    <name type="common">Naked mole rat</name>
    <dbReference type="NCBI Taxonomy" id="10181"/>
    <lineage>
        <taxon>Eukaryota</taxon>
        <taxon>Metazoa</taxon>
        <taxon>Chordata</taxon>
        <taxon>Craniata</taxon>
        <taxon>Vertebrata</taxon>
        <taxon>Euteleostomi</taxon>
        <taxon>Mammalia</taxon>
        <taxon>Eutheria</taxon>
        <taxon>Euarchontoglires</taxon>
        <taxon>Glires</taxon>
        <taxon>Rodentia</taxon>
        <taxon>Hystricomorpha</taxon>
        <taxon>Bathyergidae</taxon>
        <taxon>Heterocephalus</taxon>
    </lineage>
</organism>
<reference evidence="3" key="1">
    <citation type="submission" date="2025-08" db="UniProtKB">
        <authorList>
            <consortium name="RefSeq"/>
        </authorList>
    </citation>
    <scope>IDENTIFICATION</scope>
</reference>